<proteinExistence type="predicted"/>
<dbReference type="Proteomes" id="UP000789595">
    <property type="component" value="Unassembled WGS sequence"/>
</dbReference>
<dbReference type="InterPro" id="IPR018883">
    <property type="entry name" value="Delta_CA"/>
</dbReference>
<accession>A0A8J2WXS8</accession>
<reference evidence="3" key="1">
    <citation type="submission" date="2021-11" db="EMBL/GenBank/DDBJ databases">
        <authorList>
            <consortium name="Genoscope - CEA"/>
            <person name="William W."/>
        </authorList>
    </citation>
    <scope>NUCLEOTIDE SEQUENCE</scope>
</reference>
<comment type="caution">
    <text evidence="3">The sequence shown here is derived from an EMBL/GenBank/DDBJ whole genome shotgun (WGS) entry which is preliminary data.</text>
</comment>
<feature type="transmembrane region" description="Helical" evidence="2">
    <location>
        <begin position="21"/>
        <end position="45"/>
    </location>
</feature>
<evidence type="ECO:0000256" key="1">
    <source>
        <dbReference type="SAM" id="MobiDB-lite"/>
    </source>
</evidence>
<dbReference type="EMBL" id="CAKKNE010000003">
    <property type="protein sequence ID" value="CAH0371769.1"/>
    <property type="molecule type" value="Genomic_DNA"/>
</dbReference>
<evidence type="ECO:0000256" key="2">
    <source>
        <dbReference type="SAM" id="Phobius"/>
    </source>
</evidence>
<evidence type="ECO:0000313" key="3">
    <source>
        <dbReference type="EMBL" id="CAH0371769.1"/>
    </source>
</evidence>
<name>A0A8J2WXS8_9STRA</name>
<keyword evidence="4" id="KW-1185">Reference proteome</keyword>
<keyword evidence="2" id="KW-0812">Transmembrane</keyword>
<dbReference type="OrthoDB" id="436883at2759"/>
<protein>
    <submittedName>
        <fullName evidence="3">Uncharacterized protein</fullName>
    </submittedName>
</protein>
<evidence type="ECO:0000313" key="4">
    <source>
        <dbReference type="Proteomes" id="UP000789595"/>
    </source>
</evidence>
<keyword evidence="2" id="KW-0472">Membrane</keyword>
<dbReference type="Pfam" id="PF10563">
    <property type="entry name" value="CA_like"/>
    <property type="match status" value="1"/>
</dbReference>
<dbReference type="AlphaFoldDB" id="A0A8J2WXS8"/>
<organism evidence="3 4">
    <name type="scientific">Pelagomonas calceolata</name>
    <dbReference type="NCBI Taxonomy" id="35677"/>
    <lineage>
        <taxon>Eukaryota</taxon>
        <taxon>Sar</taxon>
        <taxon>Stramenopiles</taxon>
        <taxon>Ochrophyta</taxon>
        <taxon>Pelagophyceae</taxon>
        <taxon>Pelagomonadales</taxon>
        <taxon>Pelagomonadaceae</taxon>
        <taxon>Pelagomonas</taxon>
    </lineage>
</organism>
<feature type="region of interest" description="Disordered" evidence="1">
    <location>
        <begin position="392"/>
        <end position="413"/>
    </location>
</feature>
<gene>
    <name evidence="3" type="ORF">PECAL_3P17210</name>
</gene>
<sequence>MCKAPKEDEFRGAESTGSAKGMMAGANLFGLINAVLTCVVLGIVATRGGDTKKTTNNAADAHLDTPVWMKQAFLNSMKVDYGENPCIDSTGQAPLRADLGDIECEDAGAQSATDVTKGAAGDLDPALAPIVDYNDMGMCTVNVHWHIGAEHRSEGQYDENQSFDHPNKDTYAGSHRRLASADGGMNIGHMCKAGKDLWEANDPSVRNTDGSVNEYDWKYCKDMHVGLTYEFHWPHSSLGACQTPWQYQYHFLDGVLCGATMGNVDIGTASQLLMDKTHGIGVEGQVFTIVNGMGGEAIRPTWDVLNGWDRQAAKDVAYYQGSTTGDAVQSGANAGDMCRGTGNLVTWHVDRECHTLEASTMDEMCRRMLVISADDMSPDVIPHGARDTVVASLTDPAEDHPDYPGTRRLRGSN</sequence>
<keyword evidence="2" id="KW-1133">Transmembrane helix</keyword>